<dbReference type="InterPro" id="IPR039928">
    <property type="entry name" value="LNK"/>
</dbReference>
<protein>
    <recommendedName>
        <fullName evidence="4">Protein LNK1</fullName>
    </recommendedName>
</protein>
<accession>A0AAF0W5A8</accession>
<evidence type="ECO:0008006" key="4">
    <source>
        <dbReference type="Google" id="ProtNLM"/>
    </source>
</evidence>
<feature type="region of interest" description="Disordered" evidence="1">
    <location>
        <begin position="313"/>
        <end position="336"/>
    </location>
</feature>
<dbReference type="GO" id="GO:0006355">
    <property type="term" value="P:regulation of DNA-templated transcription"/>
    <property type="evidence" value="ECO:0007669"/>
    <property type="project" value="InterPro"/>
</dbReference>
<dbReference type="AlphaFoldDB" id="A0AAF0W5A8"/>
<reference evidence="2" key="2">
    <citation type="submission" date="2022-03" db="EMBL/GenBank/DDBJ databases">
        <title>Draft title - Genomic analysis of global carrot germplasm unveils the trajectory of domestication and the origin of high carotenoid orange carrot.</title>
        <authorList>
            <person name="Iorizzo M."/>
            <person name="Ellison S."/>
            <person name="Senalik D."/>
            <person name="Macko-Podgorni A."/>
            <person name="Grzebelus D."/>
            <person name="Bostan H."/>
            <person name="Rolling W."/>
            <person name="Curaba J."/>
            <person name="Simon P."/>
        </authorList>
    </citation>
    <scope>NUCLEOTIDE SEQUENCE</scope>
    <source>
        <tissue evidence="2">Leaf</tissue>
    </source>
</reference>
<proteinExistence type="predicted"/>
<name>A0AAF0W5A8_DAUCS</name>
<dbReference type="PANTHER" id="PTHR33334:SF8">
    <property type="entry name" value="PROTEIN LNK1"/>
    <property type="match status" value="1"/>
</dbReference>
<feature type="compositionally biased region" description="Basic and acidic residues" evidence="1">
    <location>
        <begin position="313"/>
        <end position="330"/>
    </location>
</feature>
<dbReference type="Proteomes" id="UP000077755">
    <property type="component" value="Chromosome 1"/>
</dbReference>
<keyword evidence="3" id="KW-1185">Reference proteome</keyword>
<evidence type="ECO:0000313" key="2">
    <source>
        <dbReference type="EMBL" id="WOG82614.1"/>
    </source>
</evidence>
<dbReference type="EMBL" id="CP093343">
    <property type="protein sequence ID" value="WOG82614.1"/>
    <property type="molecule type" value="Genomic_DNA"/>
</dbReference>
<evidence type="ECO:0000313" key="3">
    <source>
        <dbReference type="Proteomes" id="UP000077755"/>
    </source>
</evidence>
<dbReference type="PANTHER" id="PTHR33334">
    <property type="entry name" value="PROTEIN LNK1"/>
    <property type="match status" value="1"/>
</dbReference>
<evidence type="ECO:0000256" key="1">
    <source>
        <dbReference type="SAM" id="MobiDB-lite"/>
    </source>
</evidence>
<organism evidence="2 3">
    <name type="scientific">Daucus carota subsp. sativus</name>
    <name type="common">Carrot</name>
    <dbReference type="NCBI Taxonomy" id="79200"/>
    <lineage>
        <taxon>Eukaryota</taxon>
        <taxon>Viridiplantae</taxon>
        <taxon>Streptophyta</taxon>
        <taxon>Embryophyta</taxon>
        <taxon>Tracheophyta</taxon>
        <taxon>Spermatophyta</taxon>
        <taxon>Magnoliopsida</taxon>
        <taxon>eudicotyledons</taxon>
        <taxon>Gunneridae</taxon>
        <taxon>Pentapetalae</taxon>
        <taxon>asterids</taxon>
        <taxon>campanulids</taxon>
        <taxon>Apiales</taxon>
        <taxon>Apiaceae</taxon>
        <taxon>Apioideae</taxon>
        <taxon>Scandiceae</taxon>
        <taxon>Daucinae</taxon>
        <taxon>Daucus</taxon>
        <taxon>Daucus sect. Daucus</taxon>
    </lineage>
</organism>
<reference evidence="2" key="1">
    <citation type="journal article" date="2016" name="Nat. Genet.">
        <title>A high-quality carrot genome assembly provides new insights into carotenoid accumulation and asterid genome evolution.</title>
        <authorList>
            <person name="Iorizzo M."/>
            <person name="Ellison S."/>
            <person name="Senalik D."/>
            <person name="Zeng P."/>
            <person name="Satapoomin P."/>
            <person name="Huang J."/>
            <person name="Bowman M."/>
            <person name="Iovene M."/>
            <person name="Sanseverino W."/>
            <person name="Cavagnaro P."/>
            <person name="Yildiz M."/>
            <person name="Macko-Podgorni A."/>
            <person name="Moranska E."/>
            <person name="Grzebelus E."/>
            <person name="Grzebelus D."/>
            <person name="Ashrafi H."/>
            <person name="Zheng Z."/>
            <person name="Cheng S."/>
            <person name="Spooner D."/>
            <person name="Van Deynze A."/>
            <person name="Simon P."/>
        </authorList>
    </citation>
    <scope>NUCLEOTIDE SEQUENCE</scope>
    <source>
        <tissue evidence="2">Leaf</tissue>
    </source>
</reference>
<sequence>MSDSSVYELGDIVWDEFAQTEDHIVPYSNSVEEHASQAENHKKSGFEVVGFPSDSADKYAANRVSQEKEERDTSDSVIANTTMMEDSLSHKLHKSDKLFFGSKSDQTKVVPSLASENSGVSNCLRSNDKDSPGEPCYPRLGGNCTAFDSSSDHPSTCMSETEKDLLGFIDNVHADKESSDLLYYNWSHIENFEDVDRMFRGCDPSFELGGAGNEAGTEWFSASGALEGFEVSKPRFNFSCPDSNALKDLTEDLGSPNLKYDDPAVQYSSTENASSSYKDRSQLSIFDKPASINNLSFKSGQVSKDKDQFLENQKKQQKQKEGKRKDRHFENASSSCHLNDLQKEGIHLPWDDSHHDLYTSSGIQKKQNLCYNSIDNLNNDFHYVQGDYPQPSEQTTVDTMLSGMQSKNTVQPSPFQKDSSHASNEIQRSFQEKHIVPDVRRRNLQDIQYSFDSNSKNIDAPLNFNQASVQTGHWFENHNDVEGVGSGIPADLSSLNLHESSSANIGLNELSLEVTSFRQLQQVMKQMDLKTKLCIRDSLYRLARSAQQRHNYANLTGGPGDVRNFMRDGTNECTGYIDMETDTNPVDRSIAHLLFHRPTDLPVMPCTNASSLDPHSILSYNLELEPIITKQLNHILGCKWQVDNQQTIL</sequence>
<feature type="region of interest" description="Disordered" evidence="1">
    <location>
        <begin position="405"/>
        <end position="425"/>
    </location>
</feature>
<gene>
    <name evidence="2" type="ORF">DCAR_0101779</name>
</gene>
<dbReference type="GO" id="GO:0007623">
    <property type="term" value="P:circadian rhythm"/>
    <property type="evidence" value="ECO:0007669"/>
    <property type="project" value="InterPro"/>
</dbReference>